<dbReference type="Pfam" id="PF04511">
    <property type="entry name" value="DER1"/>
    <property type="match status" value="1"/>
</dbReference>
<organism evidence="8 9">
    <name type="scientific">Babesia bovis</name>
    <dbReference type="NCBI Taxonomy" id="5865"/>
    <lineage>
        <taxon>Eukaryota</taxon>
        <taxon>Sar</taxon>
        <taxon>Alveolata</taxon>
        <taxon>Apicomplexa</taxon>
        <taxon>Aconoidasida</taxon>
        <taxon>Piroplasmida</taxon>
        <taxon>Babesiidae</taxon>
        <taxon>Babesia</taxon>
    </lineage>
</organism>
<dbReference type="VEuPathDB" id="PiroplasmaDB:BBOV_IV000300"/>
<dbReference type="Gene3D" id="1.20.1540.10">
    <property type="entry name" value="Rhomboid-like"/>
    <property type="match status" value="1"/>
</dbReference>
<dbReference type="SUPFAM" id="SSF144091">
    <property type="entry name" value="Rhomboid-like"/>
    <property type="match status" value="1"/>
</dbReference>
<keyword evidence="6" id="KW-0472">Membrane</keyword>
<sequence>MSAKGSLYNLATIPTKPMLQCNGVPPKDSSLSLDNDEPKWSLSSLLDSREHWWLSRYVKAIKRLPPVTSSYITLSTIMALLSWGFNDNYPLEILQFDLKSFKSGKIWRILTPFLNFGQLWLAHIFMAQSVALYMASVEVSHCAKPEKFLEFMTFGTMCISLYGLADSLFGKQENTMGSAAYHLHTYVLYYWSRLNEGTVVNCFDLFNLPAEMVPFIFVLQNYLLYKEIYATDIAAIAAAHFYFYNLSNTKAIWPFSLLRKIGFKKLYERFNNEISR</sequence>
<dbReference type="eggNOG" id="ENOG502QX16">
    <property type="taxonomic scope" value="Eukaryota"/>
</dbReference>
<evidence type="ECO:0000313" key="9">
    <source>
        <dbReference type="Proteomes" id="UP000002173"/>
    </source>
</evidence>
<dbReference type="InterPro" id="IPR035952">
    <property type="entry name" value="Rhomboid-like_sf"/>
</dbReference>
<dbReference type="AlphaFoldDB" id="A7AV04"/>
<dbReference type="Proteomes" id="UP000002173">
    <property type="component" value="Unassembled WGS sequence"/>
</dbReference>
<protein>
    <recommendedName>
        <fullName evidence="7">Derlin</fullName>
    </recommendedName>
</protein>
<dbReference type="PANTHER" id="PTHR11009">
    <property type="entry name" value="DER1-LIKE PROTEIN, DERLIN"/>
    <property type="match status" value="1"/>
</dbReference>
<dbReference type="GO" id="GO:0005789">
    <property type="term" value="C:endoplasmic reticulum membrane"/>
    <property type="evidence" value="ECO:0007669"/>
    <property type="project" value="UniProtKB-SubCell"/>
</dbReference>
<dbReference type="KEGG" id="bbo:BBOV_IV000300"/>
<name>A7AV04_BABBO</name>
<evidence type="ECO:0000256" key="5">
    <source>
        <dbReference type="ARBA" id="ARBA00022989"/>
    </source>
</evidence>
<comment type="similarity">
    <text evidence="2 7">Belongs to the derlin family.</text>
</comment>
<evidence type="ECO:0000313" key="8">
    <source>
        <dbReference type="EMBL" id="EDO05630.1"/>
    </source>
</evidence>
<gene>
    <name evidence="8" type="ORF">BBOV_IV000300</name>
</gene>
<evidence type="ECO:0000256" key="7">
    <source>
        <dbReference type="RuleBase" id="RU363059"/>
    </source>
</evidence>
<dbReference type="InParanoid" id="A7AV04"/>
<dbReference type="STRING" id="5865.A7AV04"/>
<comment type="subcellular location">
    <subcellularLocation>
        <location evidence="1 7">Endoplasmic reticulum membrane</location>
        <topology evidence="1 7">Multi-pass membrane protein</topology>
    </subcellularLocation>
</comment>
<keyword evidence="5" id="KW-1133">Transmembrane helix</keyword>
<dbReference type="OMA" id="HTYVLYY"/>
<dbReference type="InterPro" id="IPR007599">
    <property type="entry name" value="DER1"/>
</dbReference>
<dbReference type="EMBL" id="AAXT01000004">
    <property type="protein sequence ID" value="EDO05630.1"/>
    <property type="molecule type" value="Genomic_DNA"/>
</dbReference>
<proteinExistence type="inferred from homology"/>
<comment type="caution">
    <text evidence="8">The sequence shown here is derived from an EMBL/GenBank/DDBJ whole genome shotgun (WGS) entry which is preliminary data.</text>
</comment>
<reference evidence="9" key="2">
    <citation type="journal article" date="2020" name="Data Brief">
        <title>Transcriptome dataset of Babesia bovis life stages within vertebrate and invertebrate hosts.</title>
        <authorList>
            <person name="Ueti M.W."/>
            <person name="Johnson W.C."/>
            <person name="Kappmeyer L.S."/>
            <person name="Herndon D.R."/>
            <person name="Mousel M.R."/>
            <person name="Reif K.E."/>
            <person name="Taus N.S."/>
            <person name="Ifeonu O.O."/>
            <person name="Silva J.C."/>
            <person name="Suarez C.E."/>
            <person name="Brayton K.A."/>
        </authorList>
    </citation>
    <scope>NUCLEOTIDE SEQUENCE [LARGE SCALE GENOMIC DNA]</scope>
</reference>
<reference evidence="8 9" key="1">
    <citation type="journal article" date="2007" name="PLoS Pathog.">
        <title>Genome sequence of Babesia bovis and comparative analysis of apicomplexan hemoprotozoa.</title>
        <authorList>
            <person name="Brayton K.A."/>
            <person name="Lau A.O.T."/>
            <person name="Herndon D.R."/>
            <person name="Hannick L."/>
            <person name="Kappmeyer L.S."/>
            <person name="Berens S.J."/>
            <person name="Bidwell S.L."/>
            <person name="Brown W.C."/>
            <person name="Crabtree J."/>
            <person name="Fadrosh D."/>
            <person name="Feldblum T."/>
            <person name="Forberger H.A."/>
            <person name="Haas B.J."/>
            <person name="Howell J.M."/>
            <person name="Khouri H."/>
            <person name="Koo H."/>
            <person name="Mann D.J."/>
            <person name="Norimine J."/>
            <person name="Paulsen I.T."/>
            <person name="Radune D."/>
            <person name="Ren Q."/>
            <person name="Smith R.K. Jr."/>
            <person name="Suarez C.E."/>
            <person name="White O."/>
            <person name="Wortman J.R."/>
            <person name="Knowles D.P. Jr."/>
            <person name="McElwain T.F."/>
            <person name="Nene V.M."/>
        </authorList>
    </citation>
    <scope>NUCLEOTIDE SEQUENCE [LARGE SCALE GENOMIC DNA]</scope>
    <source>
        <strain evidence="8">T2Bo</strain>
    </source>
</reference>
<reference evidence="9" key="3">
    <citation type="journal article" date="2021" name="Int. J. Parasitol.">
        <title>Comparative analysis of gene expression between Babesia bovis blood stages and kinetes allowed by improved genome annotation.</title>
        <authorList>
            <person name="Ueti M.W."/>
            <person name="Johnson W.C."/>
            <person name="Kappmeyer L.S."/>
            <person name="Herndon D.R."/>
            <person name="Mousel M.R."/>
            <person name="Reif K.E."/>
            <person name="Taus N.S."/>
            <person name="Ifeonu O.O."/>
            <person name="Silva J.C."/>
            <person name="Suarez C.E."/>
            <person name="Brayton K.A."/>
        </authorList>
    </citation>
    <scope>NUCLEOTIDE SEQUENCE [LARGE SCALE GENOMIC DNA]</scope>
</reference>
<evidence type="ECO:0000256" key="6">
    <source>
        <dbReference type="ARBA" id="ARBA00023136"/>
    </source>
</evidence>
<evidence type="ECO:0000256" key="4">
    <source>
        <dbReference type="ARBA" id="ARBA00022824"/>
    </source>
</evidence>
<keyword evidence="4 7" id="KW-0256">Endoplasmic reticulum</keyword>
<evidence type="ECO:0000256" key="1">
    <source>
        <dbReference type="ARBA" id="ARBA00004477"/>
    </source>
</evidence>
<comment type="function">
    <text evidence="7">May be involved in the degradation of misfolded endoplasmic reticulum (ER) luminal proteins.</text>
</comment>
<accession>A7AV04</accession>
<keyword evidence="3" id="KW-0812">Transmembrane</keyword>
<evidence type="ECO:0000256" key="3">
    <source>
        <dbReference type="ARBA" id="ARBA00022692"/>
    </source>
</evidence>
<evidence type="ECO:0000256" key="2">
    <source>
        <dbReference type="ARBA" id="ARBA00008917"/>
    </source>
</evidence>
<dbReference type="GO" id="GO:0006950">
    <property type="term" value="P:response to stress"/>
    <property type="evidence" value="ECO:0007669"/>
    <property type="project" value="UniProtKB-ARBA"/>
</dbReference>
<keyword evidence="9" id="KW-1185">Reference proteome</keyword>
<dbReference type="GeneID" id="5477417"/>